<organism evidence="1 2">
    <name type="scientific">Roseateles puraquae</name>
    <dbReference type="NCBI Taxonomy" id="431059"/>
    <lineage>
        <taxon>Bacteria</taxon>
        <taxon>Pseudomonadati</taxon>
        <taxon>Pseudomonadota</taxon>
        <taxon>Betaproteobacteria</taxon>
        <taxon>Burkholderiales</taxon>
        <taxon>Sphaerotilaceae</taxon>
        <taxon>Roseateles</taxon>
    </lineage>
</organism>
<comment type="caution">
    <text evidence="1">The sequence shown here is derived from an EMBL/GenBank/DDBJ whole genome shotgun (WGS) entry which is preliminary data.</text>
</comment>
<name>A0A254N4E3_9BURK</name>
<accession>A0A254N4E3</accession>
<reference evidence="1 2" key="1">
    <citation type="journal article" date="2007" name="Int. J. Syst. Evol. Microbiol.">
        <title>Description of Pelomonas aquatica sp. nov. and Pelomonas puraquae sp. nov., isolated from industrial and haemodialysis water.</title>
        <authorList>
            <person name="Gomila M."/>
            <person name="Bowien B."/>
            <person name="Falsen E."/>
            <person name="Moore E.R."/>
            <person name="Lalucat J."/>
        </authorList>
    </citation>
    <scope>NUCLEOTIDE SEQUENCE [LARGE SCALE GENOMIC DNA]</scope>
    <source>
        <strain evidence="1 2">CCUG 52769</strain>
    </source>
</reference>
<dbReference type="EMBL" id="NISI01000006">
    <property type="protein sequence ID" value="OWR02945.1"/>
    <property type="molecule type" value="Genomic_DNA"/>
</dbReference>
<proteinExistence type="predicted"/>
<sequence length="104" mass="11567">MTQLDGVEAQREVSRYRLGGDQSLVLRKQFRRRDASALQQAESLRRDQYGSRVEGGRIGFVHLNVPFGGAHARGSPEAVMGVKWVGVKASERLPTGQPRTLQYS</sequence>
<keyword evidence="2" id="KW-1185">Reference proteome</keyword>
<protein>
    <submittedName>
        <fullName evidence="1">Uncharacterized protein</fullName>
    </submittedName>
</protein>
<dbReference type="Proteomes" id="UP000197446">
    <property type="component" value="Unassembled WGS sequence"/>
</dbReference>
<evidence type="ECO:0000313" key="1">
    <source>
        <dbReference type="EMBL" id="OWR02945.1"/>
    </source>
</evidence>
<gene>
    <name evidence="1" type="ORF">CDO81_15270</name>
</gene>
<dbReference type="AlphaFoldDB" id="A0A254N4E3"/>
<evidence type="ECO:0000313" key="2">
    <source>
        <dbReference type="Proteomes" id="UP000197446"/>
    </source>
</evidence>